<dbReference type="UniPathway" id="UPA00028">
    <property type="reaction ID" value="UER00005"/>
</dbReference>
<dbReference type="InterPro" id="IPR042176">
    <property type="entry name" value="Pantoate_ligase_C"/>
</dbReference>
<dbReference type="EC" id="6.3.2.1" evidence="3"/>
<dbReference type="RefSeq" id="WP_155874090.1">
    <property type="nucleotide sequence ID" value="NZ_CP168248.1"/>
</dbReference>
<dbReference type="EMBL" id="JARUHM010000013">
    <property type="protein sequence ID" value="MDT9411759.1"/>
    <property type="molecule type" value="Genomic_DNA"/>
</dbReference>
<evidence type="ECO:0000313" key="12">
    <source>
        <dbReference type="Proteomes" id="UP001265983"/>
    </source>
</evidence>
<dbReference type="KEGG" id="crf:FRC0190_02047"/>
<dbReference type="PANTHER" id="PTHR21299:SF1">
    <property type="entry name" value="PANTOATE--BETA-ALANINE LIGASE"/>
    <property type="match status" value="1"/>
</dbReference>
<evidence type="ECO:0000256" key="1">
    <source>
        <dbReference type="ARBA" id="ARBA00004990"/>
    </source>
</evidence>
<gene>
    <name evidence="10" type="ORF">FRC0190_02047</name>
    <name evidence="9" type="ORF">P8T80_10335</name>
</gene>
<proteinExistence type="inferred from homology"/>
<evidence type="ECO:0000313" key="11">
    <source>
        <dbReference type="Proteomes" id="UP000423525"/>
    </source>
</evidence>
<organism evidence="10 11">
    <name type="scientific">Corynebacterium rouxii</name>
    <dbReference type="NCBI Taxonomy" id="2719119"/>
    <lineage>
        <taxon>Bacteria</taxon>
        <taxon>Bacillati</taxon>
        <taxon>Actinomycetota</taxon>
        <taxon>Actinomycetes</taxon>
        <taxon>Mycobacteriales</taxon>
        <taxon>Corynebacteriaceae</taxon>
        <taxon>Corynebacterium</taxon>
    </lineage>
</organism>
<dbReference type="GO" id="GO:0004592">
    <property type="term" value="F:pantoate-beta-alanine ligase activity"/>
    <property type="evidence" value="ECO:0007669"/>
    <property type="project" value="UniProtKB-EC"/>
</dbReference>
<comment type="similarity">
    <text evidence="2">Belongs to the pantothenate synthetase family.</text>
</comment>
<dbReference type="Gene3D" id="3.30.1300.10">
    <property type="entry name" value="Pantoate-beta-alanine ligase, C-terminal domain"/>
    <property type="match status" value="1"/>
</dbReference>
<dbReference type="GO" id="GO:0005524">
    <property type="term" value="F:ATP binding"/>
    <property type="evidence" value="ECO:0007669"/>
    <property type="project" value="UniProtKB-KW"/>
</dbReference>
<evidence type="ECO:0000256" key="4">
    <source>
        <dbReference type="ARBA" id="ARBA00022598"/>
    </source>
</evidence>
<dbReference type="GO" id="GO:0015940">
    <property type="term" value="P:pantothenate biosynthetic process"/>
    <property type="evidence" value="ECO:0007669"/>
    <property type="project" value="UniProtKB-UniPathway"/>
</dbReference>
<sequence length="259" mass="27790">MFEYRAATLFDAAKIAMVARAFKKQGKPVVFVPLGSGVHAGHRALLRAARRIPGGIVIVASQHDDPAFAEEGVDAVFLYEPEELRTLIQVPSIGMQPAQELSEKVTRRIALTNLVGPSDVIFGEKDYELLVRTQQALNDLNIHVTVHSVPTVRMPDGIAISLRNTTVPEDEREHALALSAAMTAGAHAAEDGEEAVLRVTHQVLEAAGVTPDYVQLRAMNLGEAPKTGDARLFVAATFGDVQLTDNAGVPVGVGFKNLD</sequence>
<keyword evidence="4 10" id="KW-0436">Ligase</keyword>
<evidence type="ECO:0000256" key="2">
    <source>
        <dbReference type="ARBA" id="ARBA00009256"/>
    </source>
</evidence>
<keyword evidence="5" id="KW-0566">Pantothenate biosynthesis</keyword>
<evidence type="ECO:0000256" key="7">
    <source>
        <dbReference type="ARBA" id="ARBA00022840"/>
    </source>
</evidence>
<evidence type="ECO:0000256" key="8">
    <source>
        <dbReference type="ARBA" id="ARBA00048258"/>
    </source>
</evidence>
<evidence type="ECO:0000313" key="9">
    <source>
        <dbReference type="EMBL" id="MDT9411759.1"/>
    </source>
</evidence>
<dbReference type="Proteomes" id="UP000423525">
    <property type="component" value="Chromosome"/>
</dbReference>
<dbReference type="GO" id="GO:0005829">
    <property type="term" value="C:cytosol"/>
    <property type="evidence" value="ECO:0007669"/>
    <property type="project" value="TreeGrafter"/>
</dbReference>
<dbReference type="Proteomes" id="UP001265983">
    <property type="component" value="Unassembled WGS sequence"/>
</dbReference>
<dbReference type="InterPro" id="IPR003721">
    <property type="entry name" value="Pantoate_ligase"/>
</dbReference>
<comment type="pathway">
    <text evidence="1">Cofactor biosynthesis; (R)-pantothenate biosynthesis; (R)-pantothenate from (R)-pantoate and beta-alanine: step 1/1.</text>
</comment>
<keyword evidence="6" id="KW-0547">Nucleotide-binding</keyword>
<evidence type="ECO:0000313" key="10">
    <source>
        <dbReference type="EMBL" id="VZH86110.1"/>
    </source>
</evidence>
<dbReference type="Pfam" id="PF02569">
    <property type="entry name" value="Pantoate_ligase"/>
    <property type="match status" value="1"/>
</dbReference>
<dbReference type="PANTHER" id="PTHR21299">
    <property type="entry name" value="CYTIDYLATE KINASE/PANTOATE-BETA-ALANINE LIGASE"/>
    <property type="match status" value="1"/>
</dbReference>
<dbReference type="EMBL" id="LR738855">
    <property type="protein sequence ID" value="VZH86110.1"/>
    <property type="molecule type" value="Genomic_DNA"/>
</dbReference>
<evidence type="ECO:0000256" key="6">
    <source>
        <dbReference type="ARBA" id="ARBA00022741"/>
    </source>
</evidence>
<keyword evidence="12" id="KW-1185">Reference proteome</keyword>
<dbReference type="Gene3D" id="3.40.50.620">
    <property type="entry name" value="HUPs"/>
    <property type="match status" value="2"/>
</dbReference>
<dbReference type="AlphaFoldDB" id="A0A6I8MDK4"/>
<name>A0A6I8MDK4_9CORY</name>
<keyword evidence="7" id="KW-0067">ATP-binding</keyword>
<dbReference type="InterPro" id="IPR014729">
    <property type="entry name" value="Rossmann-like_a/b/a_fold"/>
</dbReference>
<evidence type="ECO:0000256" key="5">
    <source>
        <dbReference type="ARBA" id="ARBA00022655"/>
    </source>
</evidence>
<dbReference type="SUPFAM" id="SSF52374">
    <property type="entry name" value="Nucleotidylyl transferase"/>
    <property type="match status" value="1"/>
</dbReference>
<comment type="catalytic activity">
    <reaction evidence="8">
        <text>(R)-pantoate + beta-alanine + ATP = (R)-pantothenate + AMP + diphosphate + H(+)</text>
        <dbReference type="Rhea" id="RHEA:10912"/>
        <dbReference type="ChEBI" id="CHEBI:15378"/>
        <dbReference type="ChEBI" id="CHEBI:15980"/>
        <dbReference type="ChEBI" id="CHEBI:29032"/>
        <dbReference type="ChEBI" id="CHEBI:30616"/>
        <dbReference type="ChEBI" id="CHEBI:33019"/>
        <dbReference type="ChEBI" id="CHEBI:57966"/>
        <dbReference type="ChEBI" id="CHEBI:456215"/>
        <dbReference type="EC" id="6.3.2.1"/>
    </reaction>
</comment>
<accession>A0A6I8MDK4</accession>
<evidence type="ECO:0000256" key="3">
    <source>
        <dbReference type="ARBA" id="ARBA00012219"/>
    </source>
</evidence>
<reference evidence="10 11" key="1">
    <citation type="submission" date="2019-11" db="EMBL/GenBank/DDBJ databases">
        <authorList>
            <person name="Brisse S."/>
        </authorList>
    </citation>
    <scope>NUCLEOTIDE SEQUENCE [LARGE SCALE GENOMIC DNA]</scope>
    <source>
        <strain evidence="10">FRC0190</strain>
    </source>
</reference>
<protein>
    <recommendedName>
        <fullName evidence="3">pantoate--beta-alanine ligase (AMP-forming)</fullName>
        <ecNumber evidence="3">6.3.2.1</ecNumber>
    </recommendedName>
</protein>
<reference evidence="9 12" key="2">
    <citation type="submission" date="2023-03" db="EMBL/GenBank/DDBJ databases">
        <title>Whole genome sequence of the first Corynebacterium rouxii strains isolated in Brazil: a recent member of Corynebacterium diphtheriae complex.</title>
        <authorList>
            <person name="Vieira V."/>
            <person name="Ramos J.N."/>
            <person name="Araujo M.R.B."/>
            <person name="Baio P.V."/>
            <person name="Sant'Anna L.O."/>
            <person name="Veras J.F.C."/>
            <person name="Vieira E.M.D."/>
            <person name="Sousa M.A.B."/>
            <person name="Camargo C.H."/>
            <person name="Sacchi C.T."/>
            <person name="Campos K.R."/>
            <person name="Santos M.B.N."/>
            <person name="Bokermann S."/>
            <person name="Alvim L.B."/>
            <person name="Santos L.S."/>
            <person name="Mattos-Guaraldi A.L."/>
        </authorList>
    </citation>
    <scope>NUCLEOTIDE SEQUENCE [LARGE SCALE GENOMIC DNA]</scope>
    <source>
        <strain evidence="9 12">70862</strain>
    </source>
</reference>